<keyword evidence="3" id="KW-1185">Reference proteome</keyword>
<dbReference type="RefSeq" id="WP_161721022.1">
    <property type="nucleotide sequence ID" value="NZ_JAAAXI010000001.1"/>
</dbReference>
<reference evidence="2 3" key="1">
    <citation type="submission" date="2020-01" db="EMBL/GenBank/DDBJ databases">
        <title>Microvirga sp. nov., an arsenate reduction bacterium isolated from Tibet hotspring sediments.</title>
        <authorList>
            <person name="Yuan C.-G."/>
        </authorList>
    </citation>
    <scope>NUCLEOTIDE SEQUENCE [LARGE SCALE GENOMIC DNA]</scope>
    <source>
        <strain evidence="2 3">SYSU G3D203</strain>
    </source>
</reference>
<evidence type="ECO:0000313" key="2">
    <source>
        <dbReference type="EMBL" id="NBJ23804.1"/>
    </source>
</evidence>
<dbReference type="Proteomes" id="UP000818323">
    <property type="component" value="Unassembled WGS sequence"/>
</dbReference>
<protein>
    <submittedName>
        <fullName evidence="2">Uncharacterized protein</fullName>
    </submittedName>
</protein>
<dbReference type="EMBL" id="JAAAXJ010000002">
    <property type="protein sequence ID" value="NBJ23804.1"/>
    <property type="molecule type" value="Genomic_DNA"/>
</dbReference>
<accession>A0ABW9YUD2</accession>
<comment type="caution">
    <text evidence="2">The sequence shown here is derived from an EMBL/GenBank/DDBJ whole genome shotgun (WGS) entry which is preliminary data.</text>
</comment>
<sequence length="148" mass="16411">MARKLREQFQAAGLGPREYEVIDHHARGDAPPHLHWALKGQKVAEKYRAFLERQRAQARALRPRVPAQTQPSSFEQPVPTPEGLIRDVPSANSPGGGNRTSYNDFGGPSTTININGGSMDHHQMAASVQRHISAVWTRRTNDLETDIA</sequence>
<proteinExistence type="predicted"/>
<feature type="compositionally biased region" description="Low complexity" evidence="1">
    <location>
        <begin position="57"/>
        <end position="67"/>
    </location>
</feature>
<name>A0ABW9YUD2_9HYPH</name>
<gene>
    <name evidence="2" type="ORF">GR303_05475</name>
</gene>
<feature type="region of interest" description="Disordered" evidence="1">
    <location>
        <begin position="57"/>
        <end position="107"/>
    </location>
</feature>
<organism evidence="2 3">
    <name type="scientific">Microvirga arsenatis</name>
    <dbReference type="NCBI Taxonomy" id="2692265"/>
    <lineage>
        <taxon>Bacteria</taxon>
        <taxon>Pseudomonadati</taxon>
        <taxon>Pseudomonadota</taxon>
        <taxon>Alphaproteobacteria</taxon>
        <taxon>Hyphomicrobiales</taxon>
        <taxon>Methylobacteriaceae</taxon>
        <taxon>Microvirga</taxon>
    </lineage>
</organism>
<evidence type="ECO:0000313" key="3">
    <source>
        <dbReference type="Proteomes" id="UP000818323"/>
    </source>
</evidence>
<evidence type="ECO:0000256" key="1">
    <source>
        <dbReference type="SAM" id="MobiDB-lite"/>
    </source>
</evidence>